<name>A0A7S3UYE8_9STRA</name>
<dbReference type="SMART" id="SM00367">
    <property type="entry name" value="LRR_CC"/>
    <property type="match status" value="7"/>
</dbReference>
<feature type="zinc finger region" description="UBR-type" evidence="4">
    <location>
        <begin position="480"/>
        <end position="554"/>
    </location>
</feature>
<organism evidence="6">
    <name type="scientific">Aplanochytrium stocchinoi</name>
    <dbReference type="NCBI Taxonomy" id="215587"/>
    <lineage>
        <taxon>Eukaryota</taxon>
        <taxon>Sar</taxon>
        <taxon>Stramenopiles</taxon>
        <taxon>Bigyra</taxon>
        <taxon>Labyrinthulomycetes</taxon>
        <taxon>Thraustochytrida</taxon>
        <taxon>Thraustochytriidae</taxon>
        <taxon>Aplanochytrium</taxon>
    </lineage>
</organism>
<dbReference type="GO" id="GO:0019005">
    <property type="term" value="C:SCF ubiquitin ligase complex"/>
    <property type="evidence" value="ECO:0007669"/>
    <property type="project" value="TreeGrafter"/>
</dbReference>
<evidence type="ECO:0000256" key="4">
    <source>
        <dbReference type="PROSITE-ProRule" id="PRU00508"/>
    </source>
</evidence>
<protein>
    <recommendedName>
        <fullName evidence="5">UBR-type domain-containing protein</fullName>
    </recommendedName>
</protein>
<dbReference type="PROSITE" id="PS51157">
    <property type="entry name" value="ZF_UBR"/>
    <property type="match status" value="1"/>
</dbReference>
<dbReference type="InterPro" id="IPR032675">
    <property type="entry name" value="LRR_dom_sf"/>
</dbReference>
<evidence type="ECO:0000313" key="6">
    <source>
        <dbReference type="EMBL" id="CAE0440826.1"/>
    </source>
</evidence>
<dbReference type="GO" id="GO:0031146">
    <property type="term" value="P:SCF-dependent proteasomal ubiquitin-dependent protein catabolic process"/>
    <property type="evidence" value="ECO:0007669"/>
    <property type="project" value="TreeGrafter"/>
</dbReference>
<sequence length="555" mass="61058">MKRARPGTSTTSEKGEVDLSTLENEILIQLVSFCNVVELFVLRRTSRAFRKAACAAVSRAKSLHFSFLKPHISPQYQEICVTLMLEDAELNRLQRLELEGLSHITGKGWLKSLFRKAPNLESLNLTGCSRIIPEYFGATDFQWNKSRHSLKYLYLEGCSRVDNDTVGLLGKKFSNLITLRLGGCSQRIDDRSLMILCSWARRLQVLDLCGLKRVTDLGIYTVLRLLPSLTYLGITGCERVHLLDLGVNLTTLDIIGSASGSMLQVLQFNGMGTPRIGLPQGTLTFLAERSKKLVEVDISGCEQVTDSDINSLAEACSRTLKCFGARGCSIANASIFSLATHCQQLIDLDISACFSVNSEGIISLCPRRVFRHGCIHTEEDGKGCPELRSLKMAYVPLSDSAIVAIGGSLRNLLLLDVNNCSELSAEVLVKMVQGTPSLIELDARNTVAPNTVALHARKRLAIVNQKRCSPVRDLIQDLKPLCSVKCQSQRRKPSLVYHCIDCNLTPCWNRGMCSGCATSCHQGHEVYLGSMARFYCDCGFGFSSAGNKCQTLGLA</sequence>
<proteinExistence type="predicted"/>
<evidence type="ECO:0000256" key="1">
    <source>
        <dbReference type="ARBA" id="ARBA00022723"/>
    </source>
</evidence>
<keyword evidence="1" id="KW-0479">Metal-binding</keyword>
<feature type="domain" description="UBR-type" evidence="5">
    <location>
        <begin position="480"/>
        <end position="554"/>
    </location>
</feature>
<dbReference type="EMBL" id="HBIN01014483">
    <property type="protein sequence ID" value="CAE0440826.1"/>
    <property type="molecule type" value="Transcribed_RNA"/>
</dbReference>
<dbReference type="SMART" id="SM00396">
    <property type="entry name" value="ZnF_UBR1"/>
    <property type="match status" value="1"/>
</dbReference>
<dbReference type="PANTHER" id="PTHR13318">
    <property type="entry name" value="PARTNER OF PAIRED, ISOFORM B-RELATED"/>
    <property type="match status" value="1"/>
</dbReference>
<dbReference type="InterPro" id="IPR006553">
    <property type="entry name" value="Leu-rich_rpt_Cys-con_subtyp"/>
</dbReference>
<evidence type="ECO:0000256" key="3">
    <source>
        <dbReference type="ARBA" id="ARBA00022833"/>
    </source>
</evidence>
<dbReference type="GO" id="GO:0008270">
    <property type="term" value="F:zinc ion binding"/>
    <property type="evidence" value="ECO:0007669"/>
    <property type="project" value="UniProtKB-KW"/>
</dbReference>
<dbReference type="SUPFAM" id="SSF52047">
    <property type="entry name" value="RNI-like"/>
    <property type="match status" value="1"/>
</dbReference>
<keyword evidence="3" id="KW-0862">Zinc</keyword>
<dbReference type="AlphaFoldDB" id="A0A7S3UYE8"/>
<dbReference type="Gene3D" id="3.80.10.10">
    <property type="entry name" value="Ribonuclease Inhibitor"/>
    <property type="match status" value="3"/>
</dbReference>
<gene>
    <name evidence="6" type="ORF">ASTO00021_LOCUS10959</name>
</gene>
<keyword evidence="2" id="KW-0863">Zinc-finger</keyword>
<reference evidence="6" key="1">
    <citation type="submission" date="2021-01" db="EMBL/GenBank/DDBJ databases">
        <authorList>
            <person name="Corre E."/>
            <person name="Pelletier E."/>
            <person name="Niang G."/>
            <person name="Scheremetjew M."/>
            <person name="Finn R."/>
            <person name="Kale V."/>
            <person name="Holt S."/>
            <person name="Cochrane G."/>
            <person name="Meng A."/>
            <person name="Brown T."/>
            <person name="Cohen L."/>
        </authorList>
    </citation>
    <scope>NUCLEOTIDE SEQUENCE</scope>
    <source>
        <strain evidence="6">GSBS06</strain>
    </source>
</reference>
<evidence type="ECO:0000256" key="2">
    <source>
        <dbReference type="ARBA" id="ARBA00022771"/>
    </source>
</evidence>
<dbReference type="Pfam" id="PF02207">
    <property type="entry name" value="zf-UBR"/>
    <property type="match status" value="1"/>
</dbReference>
<accession>A0A7S3UYE8</accession>
<dbReference type="InterPro" id="IPR003126">
    <property type="entry name" value="Znf_UBR"/>
</dbReference>
<evidence type="ECO:0000259" key="5">
    <source>
        <dbReference type="PROSITE" id="PS51157"/>
    </source>
</evidence>